<accession>A0A2T7P6G5</accession>
<proteinExistence type="predicted"/>
<evidence type="ECO:0000313" key="1">
    <source>
        <dbReference type="EMBL" id="PVD28983.1"/>
    </source>
</evidence>
<name>A0A2T7P6G5_POMCA</name>
<dbReference type="EMBL" id="PZQS01000006">
    <property type="protein sequence ID" value="PVD28983.1"/>
    <property type="molecule type" value="Genomic_DNA"/>
</dbReference>
<dbReference type="Proteomes" id="UP000245119">
    <property type="component" value="Linkage Group LG6"/>
</dbReference>
<evidence type="ECO:0000313" key="2">
    <source>
        <dbReference type="Proteomes" id="UP000245119"/>
    </source>
</evidence>
<protein>
    <submittedName>
        <fullName evidence="1">Uncharacterized protein</fullName>
    </submittedName>
</protein>
<comment type="caution">
    <text evidence="1">The sequence shown here is derived from an EMBL/GenBank/DDBJ whole genome shotgun (WGS) entry which is preliminary data.</text>
</comment>
<gene>
    <name evidence="1" type="ORF">C0Q70_11580</name>
</gene>
<dbReference type="AlphaFoldDB" id="A0A2T7P6G5"/>
<organism evidence="1 2">
    <name type="scientific">Pomacea canaliculata</name>
    <name type="common">Golden apple snail</name>
    <dbReference type="NCBI Taxonomy" id="400727"/>
    <lineage>
        <taxon>Eukaryota</taxon>
        <taxon>Metazoa</taxon>
        <taxon>Spiralia</taxon>
        <taxon>Lophotrochozoa</taxon>
        <taxon>Mollusca</taxon>
        <taxon>Gastropoda</taxon>
        <taxon>Caenogastropoda</taxon>
        <taxon>Architaenioglossa</taxon>
        <taxon>Ampullarioidea</taxon>
        <taxon>Ampullariidae</taxon>
        <taxon>Pomacea</taxon>
    </lineage>
</organism>
<sequence length="111" mass="12588">MMTRGRKTLRDCHLVSSLDPWHQHCLTMETDFLLAGVPKSRSRTSLVARRAVPWRAFSPVLRVSRVPNQPLSLVLYLPWAQQWGHAKGNAPLRLPPALGDRINEGEKNVEV</sequence>
<keyword evidence="2" id="KW-1185">Reference proteome</keyword>
<reference evidence="1 2" key="1">
    <citation type="submission" date="2018-04" db="EMBL/GenBank/DDBJ databases">
        <title>The genome of golden apple snail Pomacea canaliculata provides insight into stress tolerance and invasive adaptation.</title>
        <authorList>
            <person name="Liu C."/>
            <person name="Liu B."/>
            <person name="Ren Y."/>
            <person name="Zhang Y."/>
            <person name="Wang H."/>
            <person name="Li S."/>
            <person name="Jiang F."/>
            <person name="Yin L."/>
            <person name="Zhang G."/>
            <person name="Qian W."/>
            <person name="Fan W."/>
        </authorList>
    </citation>
    <scope>NUCLEOTIDE SEQUENCE [LARGE SCALE GENOMIC DNA]</scope>
    <source>
        <strain evidence="1">SZHN2017</strain>
        <tissue evidence="1">Muscle</tissue>
    </source>
</reference>